<dbReference type="EMBL" id="JAENGY010000731">
    <property type="protein sequence ID" value="KAG6957437.1"/>
    <property type="molecule type" value="Genomic_DNA"/>
</dbReference>
<protein>
    <submittedName>
        <fullName evidence="1">Uncharacterized protein</fullName>
    </submittedName>
</protein>
<sequence>MAATRRNAIPLWMKKEVLDWINTAGQEIPSRAVPYFRERGWDLDPGTVRRWWSKRAEIWAGNPHQQRLAGGGHKKAVGVLEDLLLEMIVLRRLKKEK</sequence>
<gene>
    <name evidence="1" type="ORF">JG688_00010978</name>
</gene>
<comment type="caution">
    <text evidence="1">The sequence shown here is derived from an EMBL/GenBank/DDBJ whole genome shotgun (WGS) entry which is preliminary data.</text>
</comment>
<proteinExistence type="predicted"/>
<keyword evidence="2" id="KW-1185">Reference proteome</keyword>
<accession>A0A8J5IL23</accession>
<dbReference type="Proteomes" id="UP000709295">
    <property type="component" value="Unassembled WGS sequence"/>
</dbReference>
<dbReference type="AlphaFoldDB" id="A0A8J5IL23"/>
<organism evidence="1 2">
    <name type="scientific">Phytophthora aleatoria</name>
    <dbReference type="NCBI Taxonomy" id="2496075"/>
    <lineage>
        <taxon>Eukaryota</taxon>
        <taxon>Sar</taxon>
        <taxon>Stramenopiles</taxon>
        <taxon>Oomycota</taxon>
        <taxon>Peronosporomycetes</taxon>
        <taxon>Peronosporales</taxon>
        <taxon>Peronosporaceae</taxon>
        <taxon>Phytophthora</taxon>
    </lineage>
</organism>
<evidence type="ECO:0000313" key="2">
    <source>
        <dbReference type="Proteomes" id="UP000709295"/>
    </source>
</evidence>
<evidence type="ECO:0000313" key="1">
    <source>
        <dbReference type="EMBL" id="KAG6957437.1"/>
    </source>
</evidence>
<name>A0A8J5IL23_9STRA</name>
<reference evidence="1" key="1">
    <citation type="submission" date="2021-01" db="EMBL/GenBank/DDBJ databases">
        <title>Phytophthora aleatoria, a newly-described species from Pinus radiata is distinct from Phytophthora cactorum isolates based on comparative genomics.</title>
        <authorList>
            <person name="Mcdougal R."/>
            <person name="Panda P."/>
            <person name="Williams N."/>
            <person name="Studholme D.J."/>
        </authorList>
    </citation>
    <scope>NUCLEOTIDE SEQUENCE</scope>
    <source>
        <strain evidence="1">NZFS 4037</strain>
    </source>
</reference>